<evidence type="ECO:0000256" key="1">
    <source>
        <dbReference type="SAM" id="MobiDB-lite"/>
    </source>
</evidence>
<dbReference type="AlphaFoldDB" id="A0AAX6GL10"/>
<name>A0AAX6GL10_IRIPA</name>
<dbReference type="Proteomes" id="UP001140949">
    <property type="component" value="Unassembled WGS sequence"/>
</dbReference>
<dbReference type="SUPFAM" id="SSF54999">
    <property type="entry name" value="Ribosomal protein S10"/>
    <property type="match status" value="1"/>
</dbReference>
<comment type="caution">
    <text evidence="3">The sequence shown here is derived from an EMBL/GenBank/DDBJ whole genome shotgun (WGS) entry which is preliminary data.</text>
</comment>
<dbReference type="InterPro" id="IPR024752">
    <property type="entry name" value="Myb/SANT-like_dom"/>
</dbReference>
<dbReference type="PANTHER" id="PTHR46929:SF23">
    <property type="entry name" value="L10-INTERACTING MYB DOMAIN-CONTAINING PROTEIN-LIKE"/>
    <property type="match status" value="1"/>
</dbReference>
<dbReference type="EMBL" id="JANAVB010018993">
    <property type="protein sequence ID" value="KAJ6828987.1"/>
    <property type="molecule type" value="Genomic_DNA"/>
</dbReference>
<dbReference type="Gene3D" id="3.30.70.600">
    <property type="entry name" value="Ribosomal protein S10 domain"/>
    <property type="match status" value="1"/>
</dbReference>
<dbReference type="PANTHER" id="PTHR46929">
    <property type="entry name" value="EXPRESSED PROTEIN"/>
    <property type="match status" value="1"/>
</dbReference>
<protein>
    <recommendedName>
        <fullName evidence="2">Myb/SANT-like domain-containing protein</fullName>
    </recommendedName>
</protein>
<feature type="domain" description="Myb/SANT-like" evidence="2">
    <location>
        <begin position="107"/>
        <end position="201"/>
    </location>
</feature>
<reference evidence="3" key="1">
    <citation type="journal article" date="2023" name="GigaByte">
        <title>Genome assembly of the bearded iris, Iris pallida Lam.</title>
        <authorList>
            <person name="Bruccoleri R.E."/>
            <person name="Oakeley E.J."/>
            <person name="Faust A.M.E."/>
            <person name="Altorfer M."/>
            <person name="Dessus-Babus S."/>
            <person name="Burckhardt D."/>
            <person name="Oertli M."/>
            <person name="Naumann U."/>
            <person name="Petersen F."/>
            <person name="Wong J."/>
        </authorList>
    </citation>
    <scope>NUCLEOTIDE SEQUENCE</scope>
    <source>
        <strain evidence="3">GSM-AAB239-AS_SAM_17_03QT</strain>
    </source>
</reference>
<sequence length="411" mass="46635">MFPSQKPSSSNCEAGTLTTMKFERPQARTEDQVHSVRITLSSKNVKNLDKVCAELVSGAKDKRLEVNGDKVMSEKVSPITTRCPYEPGFRTRRPYRHQTKKVCSNFRWSPELTRFLLPFLIDQAKVGFKMGRSSRKDAFQAAAEAVKEKFNLRCTYWNVENHVRTIKTRFQQIRKLQSLSNTIWDEKERKIMMDGKDYAKYIAANPRDEPFLNRHIELYDEMVFVCEMFFKCGNDHTFDPKENHPGGFDTHEINGGNHEITVGEDVNIFMDDEDLGIEEVGEATPTIPPPSCRSPQPPPSKSPAVSTSSSSSRSNGKGGKRRKSHHIGDKLDYLACQIGELAEAIRSSHRGFSAELFSEIMKCEGYDEASLGKAFDYLNEHENVAKGFLVKNGNLRQAWLSEFFSLGNQVL</sequence>
<dbReference type="Pfam" id="PF12776">
    <property type="entry name" value="Myb_DNA-bind_3"/>
    <property type="match status" value="1"/>
</dbReference>
<gene>
    <name evidence="3" type="ORF">M6B38_359275</name>
</gene>
<proteinExistence type="predicted"/>
<evidence type="ECO:0000259" key="2">
    <source>
        <dbReference type="Pfam" id="PF12776"/>
    </source>
</evidence>
<organism evidence="3 4">
    <name type="scientific">Iris pallida</name>
    <name type="common">Sweet iris</name>
    <dbReference type="NCBI Taxonomy" id="29817"/>
    <lineage>
        <taxon>Eukaryota</taxon>
        <taxon>Viridiplantae</taxon>
        <taxon>Streptophyta</taxon>
        <taxon>Embryophyta</taxon>
        <taxon>Tracheophyta</taxon>
        <taxon>Spermatophyta</taxon>
        <taxon>Magnoliopsida</taxon>
        <taxon>Liliopsida</taxon>
        <taxon>Asparagales</taxon>
        <taxon>Iridaceae</taxon>
        <taxon>Iridoideae</taxon>
        <taxon>Irideae</taxon>
        <taxon>Iris</taxon>
    </lineage>
</organism>
<accession>A0AAX6GL10</accession>
<evidence type="ECO:0000313" key="4">
    <source>
        <dbReference type="Proteomes" id="UP001140949"/>
    </source>
</evidence>
<keyword evidence="4" id="KW-1185">Reference proteome</keyword>
<dbReference type="InterPro" id="IPR036838">
    <property type="entry name" value="Ribosomal_uS10_dom_sf"/>
</dbReference>
<feature type="compositionally biased region" description="Pro residues" evidence="1">
    <location>
        <begin position="286"/>
        <end position="301"/>
    </location>
</feature>
<feature type="region of interest" description="Disordered" evidence="1">
    <location>
        <begin position="281"/>
        <end position="325"/>
    </location>
</feature>
<feature type="compositionally biased region" description="Low complexity" evidence="1">
    <location>
        <begin position="302"/>
        <end position="315"/>
    </location>
</feature>
<evidence type="ECO:0000313" key="3">
    <source>
        <dbReference type="EMBL" id="KAJ6828987.1"/>
    </source>
</evidence>
<reference evidence="3" key="2">
    <citation type="submission" date="2023-04" db="EMBL/GenBank/DDBJ databases">
        <authorList>
            <person name="Bruccoleri R.E."/>
            <person name="Oakeley E.J."/>
            <person name="Faust A.-M."/>
            <person name="Dessus-Babus S."/>
            <person name="Altorfer M."/>
            <person name="Burckhardt D."/>
            <person name="Oertli M."/>
            <person name="Naumann U."/>
            <person name="Petersen F."/>
            <person name="Wong J."/>
        </authorList>
    </citation>
    <scope>NUCLEOTIDE SEQUENCE</scope>
    <source>
        <strain evidence="3">GSM-AAB239-AS_SAM_17_03QT</strain>
        <tissue evidence="3">Leaf</tissue>
    </source>
</reference>